<dbReference type="SUPFAM" id="SSF52402">
    <property type="entry name" value="Adenine nucleotide alpha hydrolases-like"/>
    <property type="match status" value="1"/>
</dbReference>
<protein>
    <recommendedName>
        <fullName evidence="1">UspA domain-containing protein</fullName>
    </recommendedName>
</protein>
<evidence type="ECO:0000313" key="2">
    <source>
        <dbReference type="EMBL" id="CAD8668341.1"/>
    </source>
</evidence>
<dbReference type="AlphaFoldDB" id="A0A6T8Q104"/>
<feature type="domain" description="UspA" evidence="1">
    <location>
        <begin position="90"/>
        <end position="251"/>
    </location>
</feature>
<evidence type="ECO:0000313" key="3">
    <source>
        <dbReference type="EMBL" id="CAD8668344.1"/>
    </source>
</evidence>
<dbReference type="EMBL" id="HBFB01005376">
    <property type="protein sequence ID" value="CAD8668341.1"/>
    <property type="molecule type" value="Transcribed_RNA"/>
</dbReference>
<reference evidence="2" key="1">
    <citation type="submission" date="2021-01" db="EMBL/GenBank/DDBJ databases">
        <authorList>
            <person name="Corre E."/>
            <person name="Pelletier E."/>
            <person name="Niang G."/>
            <person name="Scheremetjew M."/>
            <person name="Finn R."/>
            <person name="Kale V."/>
            <person name="Holt S."/>
            <person name="Cochrane G."/>
            <person name="Meng A."/>
            <person name="Brown T."/>
            <person name="Cohen L."/>
        </authorList>
    </citation>
    <scope>NUCLEOTIDE SEQUENCE</scope>
    <source>
        <strain evidence="2">SAG 11-49</strain>
    </source>
</reference>
<dbReference type="InterPro" id="IPR006016">
    <property type="entry name" value="UspA"/>
</dbReference>
<gene>
    <name evidence="2" type="ORF">CLEI1391_LOCUS3012</name>
    <name evidence="3" type="ORF">CLEI1391_LOCUS3013</name>
</gene>
<evidence type="ECO:0000259" key="1">
    <source>
        <dbReference type="Pfam" id="PF00582"/>
    </source>
</evidence>
<dbReference type="PANTHER" id="PTHR31964:SF113">
    <property type="entry name" value="USPA DOMAIN-CONTAINING PROTEIN"/>
    <property type="match status" value="1"/>
</dbReference>
<proteinExistence type="predicted"/>
<organism evidence="2">
    <name type="scientific">Chlamydomonas leiostraca</name>
    <dbReference type="NCBI Taxonomy" id="1034604"/>
    <lineage>
        <taxon>Eukaryota</taxon>
        <taxon>Viridiplantae</taxon>
        <taxon>Chlorophyta</taxon>
        <taxon>core chlorophytes</taxon>
        <taxon>Chlorophyceae</taxon>
        <taxon>CS clade</taxon>
        <taxon>Chlamydomonadales</taxon>
        <taxon>Chlamydomonadaceae</taxon>
        <taxon>Chlamydomonas</taxon>
    </lineage>
</organism>
<dbReference type="Gene3D" id="3.40.50.12370">
    <property type="match status" value="1"/>
</dbReference>
<sequence>MASTVMTATNGAARLHKEHRCASLAQTAQGRWRRSPSAMPSSVVLTQKAASARQDRVMVHAQTTRTIESITSQDHFEPTDSDLKKRDGPLVVAYDGTAGAVDTLQWTLDNLAYQGDLSERVEVVHVVCDPRALTAPTGVGGSVRAAAGYDRAASATAQAYKARLHERAREAVQGACGTMLRESGIPHKVATPELEGPRSAAAIGGVLLGAADAAGARALVVANHGPGVQVDFGSVARYCYTHAGLPLVLVPQMPPAPATPPSSRPAPRTVVLVVARLQELEAHWQWVAANCCRPGDKLQIWHINPAPANTAGASAGLASLPTALAQVLRAQGLADVAYKPVYNEAGVDAVAAQVAEAVAGAPRSSLVVVMNYARAGMVAETLAGGSVASQLTRTCPAPLVLLEPPQA</sequence>
<dbReference type="Pfam" id="PF00582">
    <property type="entry name" value="Usp"/>
    <property type="match status" value="1"/>
</dbReference>
<name>A0A6T8Q104_9CHLO</name>
<dbReference type="PANTHER" id="PTHR31964">
    <property type="entry name" value="ADENINE NUCLEOTIDE ALPHA HYDROLASES-LIKE SUPERFAMILY PROTEIN"/>
    <property type="match status" value="1"/>
</dbReference>
<accession>A0A6T8Q104</accession>
<dbReference type="EMBL" id="HBFB01005377">
    <property type="protein sequence ID" value="CAD8668344.1"/>
    <property type="molecule type" value="Transcribed_RNA"/>
</dbReference>